<accession>A0A6H9UVW9</accession>
<feature type="compositionally biased region" description="Pro residues" evidence="1">
    <location>
        <begin position="38"/>
        <end position="49"/>
    </location>
</feature>
<organism evidence="2 3">
    <name type="scientific">Streptomyces luteolifulvus</name>
    <dbReference type="NCBI Taxonomy" id="2615112"/>
    <lineage>
        <taxon>Bacteria</taxon>
        <taxon>Bacillati</taxon>
        <taxon>Actinomycetota</taxon>
        <taxon>Actinomycetes</taxon>
        <taxon>Kitasatosporales</taxon>
        <taxon>Streptomycetaceae</taxon>
        <taxon>Streptomyces</taxon>
    </lineage>
</organism>
<comment type="caution">
    <text evidence="2">The sequence shown here is derived from an EMBL/GenBank/DDBJ whole genome shotgun (WGS) entry which is preliminary data.</text>
</comment>
<feature type="region of interest" description="Disordered" evidence="1">
    <location>
        <begin position="26"/>
        <end position="50"/>
    </location>
</feature>
<evidence type="ECO:0000313" key="2">
    <source>
        <dbReference type="EMBL" id="KAB1143432.1"/>
    </source>
</evidence>
<proteinExistence type="predicted"/>
<dbReference type="RefSeq" id="WP_150951376.1">
    <property type="nucleotide sequence ID" value="NZ_VZRB01000019.1"/>
</dbReference>
<keyword evidence="3" id="KW-1185">Reference proteome</keyword>
<protein>
    <submittedName>
        <fullName evidence="2">Uncharacterized protein</fullName>
    </submittedName>
</protein>
<reference evidence="2 3" key="1">
    <citation type="submission" date="2019-09" db="EMBL/GenBank/DDBJ databases">
        <title>Screening of Novel Bioactive Compounds from Soil-Associated.</title>
        <authorList>
            <person name="Zhao S."/>
        </authorList>
    </citation>
    <scope>NUCLEOTIDE SEQUENCE [LARGE SCALE GENOMIC DNA]</scope>
    <source>
        <strain evidence="2 3">HIT-DPA4</strain>
    </source>
</reference>
<sequence>MPSPRFSLSPLIAPGAWHALRAPADGARRALAPSSCRNPPPGPGRPAGPPHLRALREVQHDLSAAQPDWDFQGLISADGSAVALRVTPRDRSVPRMVRKAVGDGACDPDELSNTRTTFLPADLPPPPDFAPARHPREVPYLDLQVAPKNEAYPYGVKLELGDWAYALEPRAVFYGPGWYPFHEHVTRREKGPTAPLNDRDVPTGRTVPARVQLSPDVADFSWGNEYVQLTPVNHRIEARLHLYVGQEQARTLVRTVTLDVDLRARVCPING</sequence>
<gene>
    <name evidence="2" type="ORF">F7R91_24915</name>
</gene>
<dbReference type="Proteomes" id="UP000442707">
    <property type="component" value="Unassembled WGS sequence"/>
</dbReference>
<evidence type="ECO:0000256" key="1">
    <source>
        <dbReference type="SAM" id="MobiDB-lite"/>
    </source>
</evidence>
<dbReference type="AlphaFoldDB" id="A0A6H9UVW9"/>
<dbReference type="EMBL" id="VZRB01000019">
    <property type="protein sequence ID" value="KAB1143432.1"/>
    <property type="molecule type" value="Genomic_DNA"/>
</dbReference>
<evidence type="ECO:0000313" key="3">
    <source>
        <dbReference type="Proteomes" id="UP000442707"/>
    </source>
</evidence>
<name>A0A6H9UVW9_9ACTN</name>